<sequence length="273" mass="31783">MNGMKHSVGNVANILGLSPGILRHYEKLGIINPERDNSGYRSYSTRDVNILMGVRKLIGMGFSLEEVKHLIYGASLEKVKQSLDTLEENMKKEIRWRQLVLEFIQKQRQEYEVISEESHKFEITKSPAVYRIRSQYENFLSAEEAANTYVYRWISKMPIVRISPEFSVEAIYNQTEEYQFGFVVEEELAEELELMETPDMIFIPSQLCLTTIISSQGEDHIKASMLKRAVNYIAKHNMKISDNAWGMTIGSYVEKDMHKRFHKIFIPIENENK</sequence>
<evidence type="ECO:0000256" key="1">
    <source>
        <dbReference type="ARBA" id="ARBA00023125"/>
    </source>
</evidence>
<name>A6TK38_ALKMQ</name>
<dbReference type="Pfam" id="PF13411">
    <property type="entry name" value="MerR_1"/>
    <property type="match status" value="1"/>
</dbReference>
<feature type="domain" description="HTH merR-type" evidence="2">
    <location>
        <begin position="5"/>
        <end position="73"/>
    </location>
</feature>
<dbReference type="GO" id="GO:0003700">
    <property type="term" value="F:DNA-binding transcription factor activity"/>
    <property type="evidence" value="ECO:0007669"/>
    <property type="project" value="InterPro"/>
</dbReference>
<dbReference type="RefSeq" id="WP_011971464.1">
    <property type="nucleotide sequence ID" value="NC_009633.1"/>
</dbReference>
<dbReference type="InterPro" id="IPR009061">
    <property type="entry name" value="DNA-bd_dom_put_sf"/>
</dbReference>
<dbReference type="SMART" id="SM00422">
    <property type="entry name" value="HTH_MERR"/>
    <property type="match status" value="1"/>
</dbReference>
<dbReference type="PANTHER" id="PTHR30204">
    <property type="entry name" value="REDOX-CYCLING DRUG-SENSING TRANSCRIPTIONAL ACTIVATOR SOXR"/>
    <property type="match status" value="1"/>
</dbReference>
<dbReference type="AlphaFoldDB" id="A6TK38"/>
<keyword evidence="4" id="KW-1185">Reference proteome</keyword>
<gene>
    <name evidence="3" type="ordered locus">Amet_0326</name>
</gene>
<evidence type="ECO:0000259" key="2">
    <source>
        <dbReference type="PROSITE" id="PS50937"/>
    </source>
</evidence>
<dbReference type="InterPro" id="IPR000551">
    <property type="entry name" value="MerR-type_HTH_dom"/>
</dbReference>
<reference evidence="4" key="1">
    <citation type="journal article" date="2016" name="Genome Announc.">
        <title>Complete genome sequence of Alkaliphilus metalliredigens strain QYMF, an alkaliphilic and metal-reducing bacterium isolated from borax-contaminated leachate ponds.</title>
        <authorList>
            <person name="Hwang C."/>
            <person name="Copeland A."/>
            <person name="Lucas S."/>
            <person name="Lapidus A."/>
            <person name="Barry K."/>
            <person name="Detter J.C."/>
            <person name="Glavina Del Rio T."/>
            <person name="Hammon N."/>
            <person name="Israni S."/>
            <person name="Dalin E."/>
            <person name="Tice H."/>
            <person name="Pitluck S."/>
            <person name="Chertkov O."/>
            <person name="Brettin T."/>
            <person name="Bruce D."/>
            <person name="Han C."/>
            <person name="Schmutz J."/>
            <person name="Larimer F."/>
            <person name="Land M.L."/>
            <person name="Hauser L."/>
            <person name="Kyrpides N."/>
            <person name="Mikhailova N."/>
            <person name="Ye Q."/>
            <person name="Zhou J."/>
            <person name="Richardson P."/>
            <person name="Fields M.W."/>
        </authorList>
    </citation>
    <scope>NUCLEOTIDE SEQUENCE [LARGE SCALE GENOMIC DNA]</scope>
    <source>
        <strain evidence="4">QYMF</strain>
    </source>
</reference>
<dbReference type="PROSITE" id="PS00552">
    <property type="entry name" value="HTH_MERR_1"/>
    <property type="match status" value="1"/>
</dbReference>
<dbReference type="KEGG" id="amt:Amet_0326"/>
<keyword evidence="1" id="KW-0238">DNA-binding</keyword>
<dbReference type="EMBL" id="CP000724">
    <property type="protein sequence ID" value="ABR46556.1"/>
    <property type="molecule type" value="Genomic_DNA"/>
</dbReference>
<dbReference type="PROSITE" id="PS50937">
    <property type="entry name" value="HTH_MERR_2"/>
    <property type="match status" value="1"/>
</dbReference>
<proteinExistence type="predicted"/>
<accession>A6TK38</accession>
<dbReference type="Gene3D" id="1.10.1660.10">
    <property type="match status" value="1"/>
</dbReference>
<evidence type="ECO:0000313" key="3">
    <source>
        <dbReference type="EMBL" id="ABR46556.1"/>
    </source>
</evidence>
<dbReference type="STRING" id="293826.Amet_0326"/>
<dbReference type="GO" id="GO:0003677">
    <property type="term" value="F:DNA binding"/>
    <property type="evidence" value="ECO:0007669"/>
    <property type="project" value="UniProtKB-KW"/>
</dbReference>
<dbReference type="eggNOG" id="COG0789">
    <property type="taxonomic scope" value="Bacteria"/>
</dbReference>
<protein>
    <submittedName>
        <fullName evidence="3">Putative transcriptional regulator, MerR family</fullName>
    </submittedName>
</protein>
<dbReference type="HOGENOM" id="CLU_065103_0_1_9"/>
<dbReference type="Proteomes" id="UP000001572">
    <property type="component" value="Chromosome"/>
</dbReference>
<dbReference type="PANTHER" id="PTHR30204:SF96">
    <property type="entry name" value="CHROMOSOME-ANCHORING PROTEIN RACA"/>
    <property type="match status" value="1"/>
</dbReference>
<dbReference type="OrthoDB" id="9773308at2"/>
<organism evidence="3 4">
    <name type="scientific">Alkaliphilus metalliredigens (strain QYMF)</name>
    <dbReference type="NCBI Taxonomy" id="293826"/>
    <lineage>
        <taxon>Bacteria</taxon>
        <taxon>Bacillati</taxon>
        <taxon>Bacillota</taxon>
        <taxon>Clostridia</taxon>
        <taxon>Peptostreptococcales</taxon>
        <taxon>Natronincolaceae</taxon>
        <taxon>Alkaliphilus</taxon>
    </lineage>
</organism>
<dbReference type="InterPro" id="IPR047057">
    <property type="entry name" value="MerR_fam"/>
</dbReference>
<evidence type="ECO:0000313" key="4">
    <source>
        <dbReference type="Proteomes" id="UP000001572"/>
    </source>
</evidence>
<dbReference type="SUPFAM" id="SSF46955">
    <property type="entry name" value="Putative DNA-binding domain"/>
    <property type="match status" value="1"/>
</dbReference>
<dbReference type="CDD" id="cd00592">
    <property type="entry name" value="HTH_MerR-like"/>
    <property type="match status" value="1"/>
</dbReference>